<dbReference type="SUPFAM" id="SSF52540">
    <property type="entry name" value="P-loop containing nucleoside triphosphate hydrolases"/>
    <property type="match status" value="1"/>
</dbReference>
<dbReference type="EMBL" id="LN999010">
    <property type="protein sequence ID" value="CUX77730.1"/>
    <property type="molecule type" value="Genomic_DNA"/>
</dbReference>
<dbReference type="KEGG" id="tch:CHITON_0951"/>
<reference evidence="4" key="2">
    <citation type="submission" date="2016-01" db="EMBL/GenBank/DDBJ databases">
        <authorList>
            <person name="Vorgias C.E."/>
        </authorList>
    </citation>
    <scope>NUCLEOTIDE SEQUENCE [LARGE SCALE GENOMIC DNA]</scope>
</reference>
<dbReference type="EMBL" id="CP015193">
    <property type="protein sequence ID" value="ASJ17124.1"/>
    <property type="molecule type" value="Genomic_DNA"/>
</dbReference>
<evidence type="ECO:0000313" key="5">
    <source>
        <dbReference type="Proteomes" id="UP000250189"/>
    </source>
</evidence>
<keyword evidence="3" id="KW-0547">Nucleotide-binding</keyword>
<dbReference type="InterPro" id="IPR027417">
    <property type="entry name" value="P-loop_NTPase"/>
</dbReference>
<dbReference type="Pfam" id="PF01637">
    <property type="entry name" value="ATPase_2"/>
    <property type="match status" value="1"/>
</dbReference>
<keyword evidence="3" id="KW-0067">ATP-binding</keyword>
<accession>A0A160VSD6</accession>
<reference evidence="3" key="1">
    <citation type="submission" date="2016-01" db="EMBL/GenBank/DDBJ databases">
        <authorList>
            <person name="Oliw E.H."/>
        </authorList>
    </citation>
    <scope>NUCLEOTIDE SEQUENCE</scope>
    <source>
        <strain evidence="3">1</strain>
    </source>
</reference>
<evidence type="ECO:0000259" key="1">
    <source>
        <dbReference type="Pfam" id="PF01637"/>
    </source>
</evidence>
<dbReference type="Proteomes" id="UP000250189">
    <property type="component" value="Chromosome"/>
</dbReference>
<sequence length="79" mass="9357">MFYNREKELSTLRTFVESEPNTIFFIYGPINSGKTTLLMEFSKRLPEDFVPFYITLRWPSSKSSAEGGNWKPRERFLLI</sequence>
<dbReference type="InterPro" id="IPR051667">
    <property type="entry name" value="Archaeal_ATPase_domain"/>
</dbReference>
<dbReference type="InterPro" id="IPR011579">
    <property type="entry name" value="ATPase_dom"/>
</dbReference>
<evidence type="ECO:0000313" key="2">
    <source>
        <dbReference type="EMBL" id="ASJ17124.1"/>
    </source>
</evidence>
<dbReference type="Proteomes" id="UP000093069">
    <property type="component" value="Chromosome I"/>
</dbReference>
<dbReference type="GO" id="GO:0005524">
    <property type="term" value="F:ATP binding"/>
    <property type="evidence" value="ECO:0007669"/>
    <property type="project" value="UniProtKB-KW"/>
</dbReference>
<organism evidence="3 4">
    <name type="scientific">Thermococcus chitonophagus</name>
    <dbReference type="NCBI Taxonomy" id="54262"/>
    <lineage>
        <taxon>Archaea</taxon>
        <taxon>Methanobacteriati</taxon>
        <taxon>Methanobacteriota</taxon>
        <taxon>Thermococci</taxon>
        <taxon>Thermococcales</taxon>
        <taxon>Thermococcaceae</taxon>
        <taxon>Thermococcus</taxon>
    </lineage>
</organism>
<dbReference type="OrthoDB" id="86228at2157"/>
<keyword evidence="5" id="KW-1185">Reference proteome</keyword>
<dbReference type="STRING" id="54262.CHITON_0951"/>
<dbReference type="Gene3D" id="3.40.50.300">
    <property type="entry name" value="P-loop containing nucleotide triphosphate hydrolases"/>
    <property type="match status" value="1"/>
</dbReference>
<reference evidence="2 5" key="3">
    <citation type="submission" date="2016-04" db="EMBL/GenBank/DDBJ databases">
        <title>Complete genome sequence of Thermococcus chitonophagus type strain GC74.</title>
        <authorList>
            <person name="Oger P.M."/>
        </authorList>
    </citation>
    <scope>NUCLEOTIDE SEQUENCE [LARGE SCALE GENOMIC DNA]</scope>
    <source>
        <strain evidence="2 5">GC74</strain>
    </source>
</reference>
<evidence type="ECO:0000313" key="3">
    <source>
        <dbReference type="EMBL" id="CUX77730.1"/>
    </source>
</evidence>
<proteinExistence type="predicted"/>
<name>A0A160VSD6_9EURY</name>
<evidence type="ECO:0000313" key="4">
    <source>
        <dbReference type="Proteomes" id="UP000093069"/>
    </source>
</evidence>
<dbReference type="PANTHER" id="PTHR37096:SF1">
    <property type="entry name" value="AAA+ ATPASE DOMAIN-CONTAINING PROTEIN"/>
    <property type="match status" value="1"/>
</dbReference>
<dbReference type="AlphaFoldDB" id="A0A160VSD6"/>
<gene>
    <name evidence="2" type="ORF">A3L04_08605</name>
    <name evidence="3" type="ORF">CHITON_0951</name>
</gene>
<feature type="domain" description="ATPase" evidence="1">
    <location>
        <begin position="2"/>
        <end position="60"/>
    </location>
</feature>
<protein>
    <submittedName>
        <fullName evidence="3">Hypothetical atp-binding protein</fullName>
    </submittedName>
</protein>
<dbReference type="PANTHER" id="PTHR37096">
    <property type="entry name" value="YALI0E33429P"/>
    <property type="match status" value="1"/>
</dbReference>